<dbReference type="Proteomes" id="UP001408789">
    <property type="component" value="Unassembled WGS sequence"/>
</dbReference>
<dbReference type="CDD" id="cd00590">
    <property type="entry name" value="RRM_SF"/>
    <property type="match status" value="1"/>
</dbReference>
<dbReference type="InterPro" id="IPR012677">
    <property type="entry name" value="Nucleotide-bd_a/b_plait_sf"/>
</dbReference>
<organism evidence="3 4">
    <name type="scientific">Deinandra increscens subsp. villosa</name>
    <dbReference type="NCBI Taxonomy" id="3103831"/>
    <lineage>
        <taxon>Eukaryota</taxon>
        <taxon>Viridiplantae</taxon>
        <taxon>Streptophyta</taxon>
        <taxon>Embryophyta</taxon>
        <taxon>Tracheophyta</taxon>
        <taxon>Spermatophyta</taxon>
        <taxon>Magnoliopsida</taxon>
        <taxon>eudicotyledons</taxon>
        <taxon>Gunneridae</taxon>
        <taxon>Pentapetalae</taxon>
        <taxon>asterids</taxon>
        <taxon>campanulids</taxon>
        <taxon>Asterales</taxon>
        <taxon>Asteraceae</taxon>
        <taxon>Asteroideae</taxon>
        <taxon>Heliantheae alliance</taxon>
        <taxon>Madieae</taxon>
        <taxon>Madiinae</taxon>
        <taxon>Deinandra</taxon>
    </lineage>
</organism>
<dbReference type="SMART" id="SM00360">
    <property type="entry name" value="RRM"/>
    <property type="match status" value="1"/>
</dbReference>
<dbReference type="SUPFAM" id="SSF54928">
    <property type="entry name" value="RNA-binding domain, RBD"/>
    <property type="match status" value="1"/>
</dbReference>
<dbReference type="EMBL" id="JBCNJP010000012">
    <property type="protein sequence ID" value="KAK9070487.1"/>
    <property type="molecule type" value="Genomic_DNA"/>
</dbReference>
<accession>A0AAP0DDB7</accession>
<evidence type="ECO:0000256" key="1">
    <source>
        <dbReference type="SAM" id="MobiDB-lite"/>
    </source>
</evidence>
<sequence>MEGQGDRGNPARVSSAADQDHGGAWQTIHNGRKNNHDVVRSTMFVSQAQGGRPRNPNFQDIRKVSTSFFICNFPPNVTVSGLWGRCEEWETVSDVYIANHLSKSGHRFGFVRFLRVEKVEEMVKNLRSMWFGNFKVYADVVKFPTRPSERKSVVQSKFVRKDKVVTGNSCSAASVPIGDVAIPVKMSSLPAHAKSENIKSGELDDIDHLLDDGGFLEDRGHDDNNLPAGGSVDIEAVRLKRRDLVKSIQESERLIGMDLLQKSKDPGEIKNGFLDFFKSKYRSFQGVRMRNLDDKFRKLSVVERVVLEGIPTLDEVKEAVWSCG</sequence>
<evidence type="ECO:0000259" key="2">
    <source>
        <dbReference type="SMART" id="SM00360"/>
    </source>
</evidence>
<dbReference type="GO" id="GO:0003723">
    <property type="term" value="F:RNA binding"/>
    <property type="evidence" value="ECO:0007669"/>
    <property type="project" value="InterPro"/>
</dbReference>
<keyword evidence="4" id="KW-1185">Reference proteome</keyword>
<dbReference type="InterPro" id="IPR035979">
    <property type="entry name" value="RBD_domain_sf"/>
</dbReference>
<comment type="caution">
    <text evidence="3">The sequence shown here is derived from an EMBL/GenBank/DDBJ whole genome shotgun (WGS) entry which is preliminary data.</text>
</comment>
<dbReference type="InterPro" id="IPR000504">
    <property type="entry name" value="RRM_dom"/>
</dbReference>
<protein>
    <recommendedName>
        <fullName evidence="2">RRM domain-containing protein</fullName>
    </recommendedName>
</protein>
<feature type="domain" description="RRM" evidence="2">
    <location>
        <begin position="67"/>
        <end position="139"/>
    </location>
</feature>
<dbReference type="Pfam" id="PF00076">
    <property type="entry name" value="RRM_1"/>
    <property type="match status" value="1"/>
</dbReference>
<evidence type="ECO:0000313" key="3">
    <source>
        <dbReference type="EMBL" id="KAK9070487.1"/>
    </source>
</evidence>
<gene>
    <name evidence="3" type="ORF">SSX86_010889</name>
</gene>
<proteinExistence type="predicted"/>
<evidence type="ECO:0000313" key="4">
    <source>
        <dbReference type="Proteomes" id="UP001408789"/>
    </source>
</evidence>
<dbReference type="Gene3D" id="3.30.70.330">
    <property type="match status" value="1"/>
</dbReference>
<feature type="region of interest" description="Disordered" evidence="1">
    <location>
        <begin position="1"/>
        <end position="32"/>
    </location>
</feature>
<name>A0AAP0DDB7_9ASTR</name>
<reference evidence="3 4" key="1">
    <citation type="submission" date="2024-04" db="EMBL/GenBank/DDBJ databases">
        <title>The reference genome of an endangered Asteraceae, Deinandra increscens subsp. villosa, native to the Central Coast of California.</title>
        <authorList>
            <person name="Guilliams M."/>
            <person name="Hasenstab-Lehman K."/>
            <person name="Meyer R."/>
            <person name="Mcevoy S."/>
        </authorList>
    </citation>
    <scope>NUCLEOTIDE SEQUENCE [LARGE SCALE GENOMIC DNA]</scope>
    <source>
        <tissue evidence="3">Leaf</tissue>
    </source>
</reference>
<dbReference type="AlphaFoldDB" id="A0AAP0DDB7"/>